<dbReference type="EMBL" id="ML976704">
    <property type="protein sequence ID" value="KAF1970050.1"/>
    <property type="molecule type" value="Genomic_DNA"/>
</dbReference>
<dbReference type="InterPro" id="IPR002110">
    <property type="entry name" value="Ankyrin_rpt"/>
</dbReference>
<feature type="repeat" description="ANK" evidence="2">
    <location>
        <begin position="774"/>
        <end position="802"/>
    </location>
</feature>
<dbReference type="InterPro" id="IPR010730">
    <property type="entry name" value="HET"/>
</dbReference>
<keyword evidence="7" id="KW-1185">Reference proteome</keyword>
<dbReference type="AlphaFoldDB" id="A0A6A5V062"/>
<proteinExistence type="predicted"/>
<accession>A0A6A5V062</accession>
<dbReference type="Proteomes" id="UP000800036">
    <property type="component" value="Unassembled WGS sequence"/>
</dbReference>
<dbReference type="Pfam" id="PF06985">
    <property type="entry name" value="HET"/>
    <property type="match status" value="1"/>
</dbReference>
<dbReference type="SMART" id="SM00248">
    <property type="entry name" value="ANK"/>
    <property type="match status" value="4"/>
</dbReference>
<dbReference type="InterPro" id="IPR036770">
    <property type="entry name" value="Ankyrin_rpt-contain_sf"/>
</dbReference>
<feature type="domain" description="GPI inositol-deacylase winged helix" evidence="4">
    <location>
        <begin position="576"/>
        <end position="668"/>
    </location>
</feature>
<dbReference type="Gene3D" id="3.40.50.300">
    <property type="entry name" value="P-loop containing nucleotide triphosphate hydrolases"/>
    <property type="match status" value="1"/>
</dbReference>
<dbReference type="OrthoDB" id="1577640at2759"/>
<name>A0A6A5V062_9PLEO</name>
<evidence type="ECO:0000313" key="6">
    <source>
        <dbReference type="EMBL" id="KAF1970050.1"/>
    </source>
</evidence>
<organism evidence="6 7">
    <name type="scientific">Bimuria novae-zelandiae CBS 107.79</name>
    <dbReference type="NCBI Taxonomy" id="1447943"/>
    <lineage>
        <taxon>Eukaryota</taxon>
        <taxon>Fungi</taxon>
        <taxon>Dikarya</taxon>
        <taxon>Ascomycota</taxon>
        <taxon>Pezizomycotina</taxon>
        <taxon>Dothideomycetes</taxon>
        <taxon>Pleosporomycetidae</taxon>
        <taxon>Pleosporales</taxon>
        <taxon>Massarineae</taxon>
        <taxon>Didymosphaeriaceae</taxon>
        <taxon>Bimuria</taxon>
    </lineage>
</organism>
<dbReference type="InterPro" id="IPR056884">
    <property type="entry name" value="NPHP3-like_N"/>
</dbReference>
<sequence length="910" mass="102180">MRLLKYTSDGGLRLTEHFISDESVPPHAILSHTWREGQEVTYDDLITGNGTDKAGYNKILFCARQAQHDGLDYCWVDTCCIDKSSSAELSEAINSMFRWYQKAQKCYVYLSDVSNHTTDGDGELSRKWEPAFRQSRWFTRGWTLQELIAPKTVEFFSREEELLGSKETLAQLMHEITGIPVKVLQGESLSDCSVTERFSWAAKRQTTRAEDESYCLLGIFDIQMPLLYGEGRQKAMKRLQKEIREAAVDQPVAIAQEARSGSQHEDEKADKIRRWLSAPDPSTNYYKALKQRQDDTGLWFLEGDQYAEWKTSTSCFLWLHGIPGCGKTILTSTVLQDVLQHCDGDTSKAVAYFFFDFNDVQKQSAELMVRSLICQLLQRCVTIPTSLRTLFSSCENGERQPSLHALLEVLQQMMREFPYVYVVLDALDECSERAELTGILETVSAWQLQNPHILLASRRERDLESSLDTFIQQQNFVDLQSELVDRDIQKYVRQRLSDDKQLSRWGKDPALRQDIEAALMKGAQGMFRWAVCQLDALGECRTRASLRRSLATLPPTLDKTYDRILSAISEVDAQYAVPTLRWLTFSARPLSVDQVAEIVAISLEDEARFDRDEVLEDPLDVLSICSSLVTITTDKENGIPGRARQVVALAHYSVKEYLVSDRIGKGLAARYSMQAAVCHDAIARSCLGYLIQFQGVKMLSQDSVKEFRLARYSASCWMEHAQATEEHAKQYVKEAMILLSEENDAYLNWLRIHDPDKPWWGSSFQKSLHSLPPPLYYASFGGLRRLVKLLVENGAEVNAQGGRYGNALQAASAGGHESIVKLLIEKGAEVTAQGGYYGNALQAASRGGHEATVKLLVKNGAEVNAQGGHYGNALQAASWGGHELIVKLLIEKGAEVNAQGGEYGNALQAA</sequence>
<dbReference type="Pfam" id="PF12796">
    <property type="entry name" value="Ank_2"/>
    <property type="match status" value="1"/>
</dbReference>
<evidence type="ECO:0000259" key="5">
    <source>
        <dbReference type="Pfam" id="PF24883"/>
    </source>
</evidence>
<dbReference type="InterPro" id="IPR054471">
    <property type="entry name" value="GPIID_WHD"/>
</dbReference>
<evidence type="ECO:0000256" key="2">
    <source>
        <dbReference type="PROSITE-ProRule" id="PRU00023"/>
    </source>
</evidence>
<evidence type="ECO:0000259" key="4">
    <source>
        <dbReference type="Pfam" id="PF22939"/>
    </source>
</evidence>
<feature type="domain" description="Heterokaryon incompatibility" evidence="3">
    <location>
        <begin position="29"/>
        <end position="117"/>
    </location>
</feature>
<gene>
    <name evidence="6" type="ORF">BU23DRAFT_430510</name>
</gene>
<dbReference type="PANTHER" id="PTHR10622:SF13">
    <property type="entry name" value="NACHT DOMAIN-CONTAINING PROTEIN"/>
    <property type="match status" value="1"/>
</dbReference>
<keyword evidence="1" id="KW-0677">Repeat</keyword>
<evidence type="ECO:0000313" key="7">
    <source>
        <dbReference type="Proteomes" id="UP000800036"/>
    </source>
</evidence>
<dbReference type="SUPFAM" id="SSF48403">
    <property type="entry name" value="Ankyrin repeat"/>
    <property type="match status" value="1"/>
</dbReference>
<dbReference type="PROSITE" id="PS50088">
    <property type="entry name" value="ANK_REPEAT"/>
    <property type="match status" value="4"/>
</dbReference>
<feature type="repeat" description="ANK" evidence="2">
    <location>
        <begin position="836"/>
        <end position="868"/>
    </location>
</feature>
<protein>
    <submittedName>
        <fullName evidence="6">Uncharacterized protein</fullName>
    </submittedName>
</protein>
<dbReference type="SUPFAM" id="SSF52540">
    <property type="entry name" value="P-loop containing nucleoside triphosphate hydrolases"/>
    <property type="match status" value="1"/>
</dbReference>
<keyword evidence="2" id="KW-0040">ANK repeat</keyword>
<feature type="domain" description="Nephrocystin 3-like N-terminal" evidence="5">
    <location>
        <begin position="295"/>
        <end position="458"/>
    </location>
</feature>
<dbReference type="InterPro" id="IPR027417">
    <property type="entry name" value="P-loop_NTPase"/>
</dbReference>
<dbReference type="Pfam" id="PF24883">
    <property type="entry name" value="NPHP3_N"/>
    <property type="match status" value="1"/>
</dbReference>
<feature type="repeat" description="ANK" evidence="2">
    <location>
        <begin position="803"/>
        <end position="835"/>
    </location>
</feature>
<reference evidence="6" key="1">
    <citation type="journal article" date="2020" name="Stud. Mycol.">
        <title>101 Dothideomycetes genomes: a test case for predicting lifestyles and emergence of pathogens.</title>
        <authorList>
            <person name="Haridas S."/>
            <person name="Albert R."/>
            <person name="Binder M."/>
            <person name="Bloem J."/>
            <person name="Labutti K."/>
            <person name="Salamov A."/>
            <person name="Andreopoulos B."/>
            <person name="Baker S."/>
            <person name="Barry K."/>
            <person name="Bills G."/>
            <person name="Bluhm B."/>
            <person name="Cannon C."/>
            <person name="Castanera R."/>
            <person name="Culley D."/>
            <person name="Daum C."/>
            <person name="Ezra D."/>
            <person name="Gonzalez J."/>
            <person name="Henrissat B."/>
            <person name="Kuo A."/>
            <person name="Liang C."/>
            <person name="Lipzen A."/>
            <person name="Lutzoni F."/>
            <person name="Magnuson J."/>
            <person name="Mondo S."/>
            <person name="Nolan M."/>
            <person name="Ohm R."/>
            <person name="Pangilinan J."/>
            <person name="Park H.-J."/>
            <person name="Ramirez L."/>
            <person name="Alfaro M."/>
            <person name="Sun H."/>
            <person name="Tritt A."/>
            <person name="Yoshinaga Y."/>
            <person name="Zwiers L.-H."/>
            <person name="Turgeon B."/>
            <person name="Goodwin S."/>
            <person name="Spatafora J."/>
            <person name="Crous P."/>
            <person name="Grigoriev I."/>
        </authorList>
    </citation>
    <scope>NUCLEOTIDE SEQUENCE</scope>
    <source>
        <strain evidence="6">CBS 107.79</strain>
    </source>
</reference>
<dbReference type="Pfam" id="PF22939">
    <property type="entry name" value="WHD_GPIID"/>
    <property type="match status" value="1"/>
</dbReference>
<feature type="repeat" description="ANK" evidence="2">
    <location>
        <begin position="869"/>
        <end position="901"/>
    </location>
</feature>
<feature type="non-terminal residue" evidence="6">
    <location>
        <position position="910"/>
    </location>
</feature>
<dbReference type="PANTHER" id="PTHR10622">
    <property type="entry name" value="HET DOMAIN-CONTAINING PROTEIN"/>
    <property type="match status" value="1"/>
</dbReference>
<evidence type="ECO:0000256" key="1">
    <source>
        <dbReference type="ARBA" id="ARBA00022737"/>
    </source>
</evidence>
<dbReference type="Gene3D" id="1.25.40.20">
    <property type="entry name" value="Ankyrin repeat-containing domain"/>
    <property type="match status" value="1"/>
</dbReference>
<evidence type="ECO:0000259" key="3">
    <source>
        <dbReference type="Pfam" id="PF06985"/>
    </source>
</evidence>